<comment type="subunit">
    <text evidence="5 16">Homodimer.</text>
</comment>
<evidence type="ECO:0000256" key="11">
    <source>
        <dbReference type="ARBA" id="ARBA00022840"/>
    </source>
</evidence>
<feature type="binding site" evidence="16">
    <location>
        <position position="67"/>
    </location>
    <ligand>
        <name>substrate</name>
    </ligand>
</feature>
<evidence type="ECO:0000256" key="15">
    <source>
        <dbReference type="ARBA" id="ARBA00040883"/>
    </source>
</evidence>
<evidence type="ECO:0000256" key="8">
    <source>
        <dbReference type="ARBA" id="ARBA00022679"/>
    </source>
</evidence>
<dbReference type="GO" id="GO:0046872">
    <property type="term" value="F:metal ion binding"/>
    <property type="evidence" value="ECO:0007669"/>
    <property type="project" value="UniProtKB-KW"/>
</dbReference>
<comment type="cofactor">
    <cofactor evidence="16">
        <name>NH4(+)</name>
        <dbReference type="ChEBI" id="CHEBI:28938"/>
    </cofactor>
    <cofactor evidence="16">
        <name>K(+)</name>
        <dbReference type="ChEBI" id="CHEBI:29103"/>
    </cofactor>
    <text evidence="16">A monovalent cation. Ammonium or potassium.</text>
</comment>
<dbReference type="GO" id="GO:0004594">
    <property type="term" value="F:pantothenate kinase activity"/>
    <property type="evidence" value="ECO:0007669"/>
    <property type="project" value="UniProtKB-UniRule"/>
</dbReference>
<feature type="binding site" evidence="16">
    <location>
        <position position="88"/>
    </location>
    <ligand>
        <name>K(+)</name>
        <dbReference type="ChEBI" id="CHEBI:29103"/>
    </ligand>
</feature>
<evidence type="ECO:0000313" key="17">
    <source>
        <dbReference type="EMBL" id="SMC09369.1"/>
    </source>
</evidence>
<gene>
    <name evidence="16" type="primary">coaX</name>
    <name evidence="17" type="ORF">SAMN05660197_1176</name>
</gene>
<dbReference type="NCBIfam" id="NF009872">
    <property type="entry name" value="PRK13333.1"/>
    <property type="match status" value="1"/>
</dbReference>
<feature type="active site" description="Proton acceptor" evidence="16">
    <location>
        <position position="73"/>
    </location>
</feature>
<dbReference type="SUPFAM" id="SSF53067">
    <property type="entry name" value="Actin-like ATPase domain"/>
    <property type="match status" value="2"/>
</dbReference>
<comment type="pathway">
    <text evidence="4 16">Cofactor biosynthesis; coenzyme A biosynthesis; CoA from (R)-pantothenate: step 1/5.</text>
</comment>
<comment type="catalytic activity">
    <reaction evidence="1 16">
        <text>(R)-pantothenate + ATP = (R)-4'-phosphopantothenate + ADP + H(+)</text>
        <dbReference type="Rhea" id="RHEA:16373"/>
        <dbReference type="ChEBI" id="CHEBI:10986"/>
        <dbReference type="ChEBI" id="CHEBI:15378"/>
        <dbReference type="ChEBI" id="CHEBI:29032"/>
        <dbReference type="ChEBI" id="CHEBI:30616"/>
        <dbReference type="ChEBI" id="CHEBI:456216"/>
        <dbReference type="EC" id="2.7.1.33"/>
    </reaction>
</comment>
<sequence length="204" mass="23365">MLLCDIGNSFAKFYDGKELKRIPITQIEQYRRQKVCFINVNPKVEKLLEEFENWINLEQYITLDTSYRGLGVDRKALCWGVEEGVIVDAGSAITVDVMEKGRHKGGFIIPGIRFLQRDFAEISSRLAINTLQQVDLTHLPQNTLTAISYGIIKPIILAIKQFDMRIYITGGDGELLHHYIPEALYDPLLLFKHLEKLVQRKGLC</sequence>
<protein>
    <recommendedName>
        <fullName evidence="15 16">Type III pantothenate kinase</fullName>
        <ecNumber evidence="6 16">2.7.1.33</ecNumber>
    </recommendedName>
    <alternativeName>
        <fullName evidence="16">PanK-III</fullName>
    </alternativeName>
    <alternativeName>
        <fullName evidence="16">Pantothenic acid kinase</fullName>
    </alternativeName>
</protein>
<accession>A0A1W1WT44</accession>
<keyword evidence="18" id="KW-1185">Reference proteome</keyword>
<evidence type="ECO:0000256" key="14">
    <source>
        <dbReference type="ARBA" id="ARBA00038036"/>
    </source>
</evidence>
<dbReference type="STRING" id="1069081.SAMN05660197_1176"/>
<evidence type="ECO:0000256" key="1">
    <source>
        <dbReference type="ARBA" id="ARBA00001206"/>
    </source>
</evidence>
<proteinExistence type="inferred from homology"/>
<dbReference type="PANTHER" id="PTHR34265">
    <property type="entry name" value="TYPE III PANTOTHENATE KINASE"/>
    <property type="match status" value="1"/>
</dbReference>
<dbReference type="OrthoDB" id="5347692at2"/>
<dbReference type="GO" id="GO:0005524">
    <property type="term" value="F:ATP binding"/>
    <property type="evidence" value="ECO:0007669"/>
    <property type="project" value="UniProtKB-UniRule"/>
</dbReference>
<comment type="similarity">
    <text evidence="14 16">Belongs to the type III pantothenate kinase family.</text>
</comment>
<evidence type="ECO:0000256" key="10">
    <source>
        <dbReference type="ARBA" id="ARBA00022777"/>
    </source>
</evidence>
<comment type="function">
    <text evidence="16">Catalyzes the phosphorylation of pantothenate (Pan), the first step in CoA biosynthesis.</text>
</comment>
<keyword evidence="10 16" id="KW-0418">Kinase</keyword>
<evidence type="ECO:0000256" key="3">
    <source>
        <dbReference type="ARBA" id="ARBA00004496"/>
    </source>
</evidence>
<evidence type="ECO:0000256" key="4">
    <source>
        <dbReference type="ARBA" id="ARBA00005225"/>
    </source>
</evidence>
<dbReference type="InterPro" id="IPR004619">
    <property type="entry name" value="Type_III_PanK"/>
</dbReference>
<reference evidence="18" key="1">
    <citation type="submission" date="2017-04" db="EMBL/GenBank/DDBJ databases">
        <authorList>
            <person name="Varghese N."/>
            <person name="Submissions S."/>
        </authorList>
    </citation>
    <scope>NUCLEOTIDE SEQUENCE [LARGE SCALE GENOMIC DNA]</scope>
    <source>
        <strain evidence="18">DSM 16512</strain>
    </source>
</reference>
<evidence type="ECO:0000256" key="7">
    <source>
        <dbReference type="ARBA" id="ARBA00022490"/>
    </source>
</evidence>
<keyword evidence="16" id="KW-0479">Metal-binding</keyword>
<dbReference type="GO" id="GO:0005737">
    <property type="term" value="C:cytoplasm"/>
    <property type="evidence" value="ECO:0007669"/>
    <property type="project" value="UniProtKB-SubCell"/>
</dbReference>
<dbReference type="UniPathway" id="UPA00241">
    <property type="reaction ID" value="UER00352"/>
</dbReference>
<dbReference type="AlphaFoldDB" id="A0A1W1WT44"/>
<keyword evidence="13 16" id="KW-0173">Coenzyme A biosynthesis</keyword>
<keyword evidence="11 16" id="KW-0067">ATP-binding</keyword>
<evidence type="ECO:0000256" key="5">
    <source>
        <dbReference type="ARBA" id="ARBA00011738"/>
    </source>
</evidence>
<dbReference type="EC" id="2.7.1.33" evidence="6 16"/>
<dbReference type="RefSeq" id="WP_084275601.1">
    <property type="nucleotide sequence ID" value="NZ_AP026671.1"/>
</dbReference>
<dbReference type="InterPro" id="IPR043129">
    <property type="entry name" value="ATPase_NBD"/>
</dbReference>
<keyword evidence="12 16" id="KW-0630">Potassium</keyword>
<dbReference type="HAMAP" id="MF_01274">
    <property type="entry name" value="Pantothen_kinase_3"/>
    <property type="match status" value="1"/>
</dbReference>
<evidence type="ECO:0000313" key="18">
    <source>
        <dbReference type="Proteomes" id="UP000192602"/>
    </source>
</evidence>
<feature type="binding site" evidence="16">
    <location>
        <position position="143"/>
    </location>
    <ligand>
        <name>substrate</name>
    </ligand>
</feature>
<evidence type="ECO:0000256" key="9">
    <source>
        <dbReference type="ARBA" id="ARBA00022741"/>
    </source>
</evidence>
<dbReference type="EMBL" id="FWWZ01000001">
    <property type="protein sequence ID" value="SMC09369.1"/>
    <property type="molecule type" value="Genomic_DNA"/>
</dbReference>
<evidence type="ECO:0000256" key="12">
    <source>
        <dbReference type="ARBA" id="ARBA00022958"/>
    </source>
</evidence>
<dbReference type="Proteomes" id="UP000192602">
    <property type="component" value="Unassembled WGS sequence"/>
</dbReference>
<name>A0A1W1WT44_9BACT</name>
<feature type="binding site" evidence="16">
    <location>
        <begin position="5"/>
        <end position="12"/>
    </location>
    <ligand>
        <name>ATP</name>
        <dbReference type="ChEBI" id="CHEBI:30616"/>
    </ligand>
</feature>
<feature type="binding site" evidence="16">
    <location>
        <position position="91"/>
    </location>
    <ligand>
        <name>ATP</name>
        <dbReference type="ChEBI" id="CHEBI:30616"/>
    </ligand>
</feature>
<evidence type="ECO:0000256" key="13">
    <source>
        <dbReference type="ARBA" id="ARBA00022993"/>
    </source>
</evidence>
<evidence type="ECO:0000256" key="2">
    <source>
        <dbReference type="ARBA" id="ARBA00001958"/>
    </source>
</evidence>
<dbReference type="Gene3D" id="3.30.420.40">
    <property type="match status" value="2"/>
</dbReference>
<dbReference type="Pfam" id="PF03309">
    <property type="entry name" value="Pan_kinase"/>
    <property type="match status" value="1"/>
</dbReference>
<comment type="subcellular location">
    <subcellularLocation>
        <location evidence="3 16">Cytoplasm</location>
    </subcellularLocation>
</comment>
<keyword evidence="8 16" id="KW-0808">Transferase</keyword>
<comment type="cofactor">
    <cofactor evidence="2">
        <name>K(+)</name>
        <dbReference type="ChEBI" id="CHEBI:29103"/>
    </cofactor>
</comment>
<keyword evidence="9 16" id="KW-0547">Nucleotide-binding</keyword>
<dbReference type="PANTHER" id="PTHR34265:SF1">
    <property type="entry name" value="TYPE III PANTOTHENATE KINASE"/>
    <property type="match status" value="1"/>
</dbReference>
<evidence type="ECO:0000256" key="6">
    <source>
        <dbReference type="ARBA" id="ARBA00012102"/>
    </source>
</evidence>
<evidence type="ECO:0000256" key="16">
    <source>
        <dbReference type="HAMAP-Rule" id="MF_01274"/>
    </source>
</evidence>
<dbReference type="GO" id="GO:0015937">
    <property type="term" value="P:coenzyme A biosynthetic process"/>
    <property type="evidence" value="ECO:0007669"/>
    <property type="project" value="UniProtKB-UniRule"/>
</dbReference>
<organism evidence="17 18">
    <name type="scientific">Nitratiruptor tergarcus DSM 16512</name>
    <dbReference type="NCBI Taxonomy" id="1069081"/>
    <lineage>
        <taxon>Bacteria</taxon>
        <taxon>Pseudomonadati</taxon>
        <taxon>Campylobacterota</taxon>
        <taxon>Epsilonproteobacteria</taxon>
        <taxon>Nautiliales</taxon>
        <taxon>Nitratiruptoraceae</taxon>
        <taxon>Nitratiruptor</taxon>
    </lineage>
</organism>
<feature type="binding site" evidence="16">
    <location>
        <begin position="71"/>
        <end position="74"/>
    </location>
    <ligand>
        <name>substrate</name>
    </ligand>
</feature>
<keyword evidence="7 16" id="KW-0963">Cytoplasm</keyword>